<proteinExistence type="predicted"/>
<reference evidence="2" key="1">
    <citation type="submission" date="2018-05" db="EMBL/GenBank/DDBJ databases">
        <authorList>
            <person name="Lanie J.A."/>
            <person name="Ng W.-L."/>
            <person name="Kazmierczak K.M."/>
            <person name="Andrzejewski T.M."/>
            <person name="Davidsen T.M."/>
            <person name="Wayne K.J."/>
            <person name="Tettelin H."/>
            <person name="Glass J.I."/>
            <person name="Rusch D."/>
            <person name="Podicherti R."/>
            <person name="Tsui H.-C.T."/>
            <person name="Winkler M.E."/>
        </authorList>
    </citation>
    <scope>NUCLEOTIDE SEQUENCE</scope>
</reference>
<feature type="transmembrane region" description="Helical" evidence="1">
    <location>
        <begin position="47"/>
        <end position="69"/>
    </location>
</feature>
<dbReference type="AlphaFoldDB" id="A0A381ZXS4"/>
<gene>
    <name evidence="2" type="ORF">METZ01_LOCUS146803</name>
</gene>
<keyword evidence="1" id="KW-1133">Transmembrane helix</keyword>
<accession>A0A381ZXS4</accession>
<keyword evidence="1" id="KW-0472">Membrane</keyword>
<keyword evidence="1" id="KW-0812">Transmembrane</keyword>
<organism evidence="2">
    <name type="scientific">marine metagenome</name>
    <dbReference type="NCBI Taxonomy" id="408172"/>
    <lineage>
        <taxon>unclassified sequences</taxon>
        <taxon>metagenomes</taxon>
        <taxon>ecological metagenomes</taxon>
    </lineage>
</organism>
<sequence length="70" mass="8083">MLGIIFFLHLISNFDHIESAAFVDICCPTIVRHKEKKGSFLVVKKPLLNFLIIFLNIGSLFERILFAVYQ</sequence>
<evidence type="ECO:0000256" key="1">
    <source>
        <dbReference type="SAM" id="Phobius"/>
    </source>
</evidence>
<protein>
    <submittedName>
        <fullName evidence="2">Uncharacterized protein</fullName>
    </submittedName>
</protein>
<dbReference type="EMBL" id="UINC01023055">
    <property type="protein sequence ID" value="SVA93949.1"/>
    <property type="molecule type" value="Genomic_DNA"/>
</dbReference>
<name>A0A381ZXS4_9ZZZZ</name>
<evidence type="ECO:0000313" key="2">
    <source>
        <dbReference type="EMBL" id="SVA93949.1"/>
    </source>
</evidence>